<dbReference type="EMBL" id="CP068053">
    <property type="protein sequence ID" value="QQT02056.1"/>
    <property type="molecule type" value="Genomic_DNA"/>
</dbReference>
<evidence type="ECO:0000313" key="1">
    <source>
        <dbReference type="EMBL" id="QQT02056.1"/>
    </source>
</evidence>
<gene>
    <name evidence="1" type="ORF">I6J18_09575</name>
</gene>
<dbReference type="AlphaFoldDB" id="A0A974NQM8"/>
<sequence length="250" mass="29962">MLYLHDVWVNWFEGEENGYNICHFHEWRKDDGIELLDQVPLLKISPLLFNYIENDLMELPKALLNDVFQKAFARKNHERIQLDYCFIITDGKGILAVDTIGYHIPIRKSRLIPRQEQIVFDMIDNHPDLEYTFEDSVTEREYHILSPDPLFMNGLTRKERQLKQLLFMAMDHLSTEKHTAEMRYWYTEWAPEKYAEIQAMEFDQAWVELYNAIQYGWTDKHLQLCEHLVKGQPFFEKLWELEVGDSPSML</sequence>
<dbReference type="KEGG" id="ppsr:I6J18_09575"/>
<dbReference type="InterPro" id="IPR020909">
    <property type="entry name" value="UPF0736"/>
</dbReference>
<organism evidence="1 2">
    <name type="scientific">Peribacillus psychrosaccharolyticus</name>
    <name type="common">Bacillus psychrosaccharolyticus</name>
    <dbReference type="NCBI Taxonomy" id="1407"/>
    <lineage>
        <taxon>Bacteria</taxon>
        <taxon>Bacillati</taxon>
        <taxon>Bacillota</taxon>
        <taxon>Bacilli</taxon>
        <taxon>Bacillales</taxon>
        <taxon>Bacillaceae</taxon>
        <taxon>Peribacillus</taxon>
    </lineage>
</organism>
<keyword evidence="2" id="KW-1185">Reference proteome</keyword>
<reference evidence="1 2" key="1">
    <citation type="submission" date="2021-01" db="EMBL/GenBank/DDBJ databases">
        <title>FDA dAtabase for Regulatory Grade micrObial Sequences (FDA-ARGOS): Supporting development and validation of Infectious Disease Dx tests.</title>
        <authorList>
            <person name="Nelson B."/>
            <person name="Plummer A."/>
            <person name="Tallon L."/>
            <person name="Sadzewicz L."/>
            <person name="Zhao X."/>
            <person name="Boylan J."/>
            <person name="Ott S."/>
            <person name="Bowen H."/>
            <person name="Vavikolanu K."/>
            <person name="Mehta A."/>
            <person name="Aluvathingal J."/>
            <person name="Nadendla S."/>
            <person name="Myers T."/>
            <person name="Yan Y."/>
            <person name="Sichtig H."/>
        </authorList>
    </citation>
    <scope>NUCLEOTIDE SEQUENCE [LARGE SCALE GENOMIC DNA]</scope>
    <source>
        <strain evidence="1 2">FDAARGOS_1161</strain>
    </source>
</reference>
<protein>
    <submittedName>
        <fullName evidence="1">YjbA family protein</fullName>
    </submittedName>
</protein>
<evidence type="ECO:0000313" key="2">
    <source>
        <dbReference type="Proteomes" id="UP000595254"/>
    </source>
</evidence>
<name>A0A974NQM8_PERPY</name>
<dbReference type="RefSeq" id="WP_040374446.1">
    <property type="nucleotide sequence ID" value="NZ_CP068053.1"/>
</dbReference>
<dbReference type="Proteomes" id="UP000595254">
    <property type="component" value="Chromosome"/>
</dbReference>
<accession>A0A974NQM8</accession>
<proteinExistence type="predicted"/>
<dbReference type="Pfam" id="PF12227">
    <property type="entry name" value="DUF3603"/>
    <property type="match status" value="1"/>
</dbReference>